<dbReference type="AlphaFoldDB" id="A0A7X5QGL2"/>
<name>A0A7X5QGL2_9GAMM</name>
<gene>
    <name evidence="1" type="ORF">C5469_18200</name>
</gene>
<dbReference type="EMBL" id="PUJW01000022">
    <property type="protein sequence ID" value="NHB93954.1"/>
    <property type="molecule type" value="Genomic_DNA"/>
</dbReference>
<keyword evidence="2" id="KW-1185">Reference proteome</keyword>
<proteinExistence type="predicted"/>
<organism evidence="1 2">
    <name type="scientific">Photorhabdus cinerea</name>
    <dbReference type="NCBI Taxonomy" id="471575"/>
    <lineage>
        <taxon>Bacteria</taxon>
        <taxon>Pseudomonadati</taxon>
        <taxon>Pseudomonadota</taxon>
        <taxon>Gammaproteobacteria</taxon>
        <taxon>Enterobacterales</taxon>
        <taxon>Morganellaceae</taxon>
        <taxon>Photorhabdus</taxon>
    </lineage>
</organism>
<reference evidence="1 2" key="1">
    <citation type="submission" date="2018-02" db="EMBL/GenBank/DDBJ databases">
        <authorList>
            <person name="Machado R.A."/>
        </authorList>
    </citation>
    <scope>NUCLEOTIDE SEQUENCE [LARGE SCALE GENOMIC DNA]</scope>
    <source>
        <strain evidence="1 2">DSM 19724</strain>
    </source>
</reference>
<comment type="caution">
    <text evidence="1">The sequence shown here is derived from an EMBL/GenBank/DDBJ whole genome shotgun (WGS) entry which is preliminary data.</text>
</comment>
<evidence type="ECO:0000313" key="1">
    <source>
        <dbReference type="EMBL" id="NHB93954.1"/>
    </source>
</evidence>
<accession>A0A7X5QGL2</accession>
<dbReference type="Proteomes" id="UP000591844">
    <property type="component" value="Unassembled WGS sequence"/>
</dbReference>
<sequence>MNIRLILLYLIFIPKRFQAAARRQVNAANKAAILKMKGIYTFGDRGLITVNNSIIENKFGINSDINFTDQVMIG</sequence>
<evidence type="ECO:0000313" key="2">
    <source>
        <dbReference type="Proteomes" id="UP000591844"/>
    </source>
</evidence>
<protein>
    <submittedName>
        <fullName evidence="1">Uncharacterized protein</fullName>
    </submittedName>
</protein>